<proteinExistence type="predicted"/>
<evidence type="ECO:0000259" key="1">
    <source>
        <dbReference type="Pfam" id="PF04717"/>
    </source>
</evidence>
<dbReference type="Gene3D" id="2.40.50.230">
    <property type="entry name" value="Gp5 N-terminal domain"/>
    <property type="match status" value="1"/>
</dbReference>
<dbReference type="EMBL" id="JARRAF010000019">
    <property type="protein sequence ID" value="MDK2125459.1"/>
    <property type="molecule type" value="Genomic_DNA"/>
</dbReference>
<sequence length="533" mass="57232">MSGQLRIELNIGGQTLSQLGPVPNLRLETMANQPSRLWVTLTEQRSSQGKFSLADNTRLKVGGKVTLKLGYEGDGGATEVFRGKIVSRAFKVDSQGMSVELNCACSAIGATEGVLNKAMAGPIKDEVLIRNVLKQAGITLGKVADGLLEHKQMVLPPVNAWQFVRQRVAANACVLISRLGKVEVVRPALTGVKHTLQLEIQNILGLQLLQDGRHQVNSIALTAWQIASQSMGTQALKAAGSQAGAAGKALGRGRFRRVLDHCASPAVFAKQAEAEVLARELDFRRGTVIVPGRADIEVGQVLSLQKLPTSVAGDYWVSGVCHVADGNGWRTEVTLGLPYHRFFPEASGYAQGVMLATVEPYKDDPEKLLRLPVKLQGLQPDSAVLWARLGTPLAGKDRGWFALPQPGDEVVIGFIGGHHEEPVILASVHNPKRKPPYPYGKEAYQHGLVLEKSLHLTLNSQEKSALLATGDKTSLALSDAKGIEAKRDKASLALLDGVTVSNPGKTTKIAAQKIQLDSKSTVDIKVAQFVNVQ</sequence>
<keyword evidence="3" id="KW-1185">Reference proteome</keyword>
<dbReference type="InterPro" id="IPR006531">
    <property type="entry name" value="Gp5/Vgr_OB"/>
</dbReference>
<evidence type="ECO:0000313" key="3">
    <source>
        <dbReference type="Proteomes" id="UP001172778"/>
    </source>
</evidence>
<dbReference type="SUPFAM" id="SSF69255">
    <property type="entry name" value="gp5 N-terminal domain-like"/>
    <property type="match status" value="1"/>
</dbReference>
<reference evidence="2" key="1">
    <citation type="submission" date="2023-03" db="EMBL/GenBank/DDBJ databases">
        <title>Chitinimonas shenzhenensis gen. nov., sp. nov., a novel member of family Burkholderiaceae isolated from activated sludge collected in Shen Zhen, China.</title>
        <authorList>
            <person name="Wang X."/>
        </authorList>
    </citation>
    <scope>NUCLEOTIDE SEQUENCE</scope>
    <source>
        <strain evidence="2">DQS-5</strain>
    </source>
</reference>
<dbReference type="InterPro" id="IPR037026">
    <property type="entry name" value="Vgr_OB-fold_dom_sf"/>
</dbReference>
<feature type="domain" description="Gp5/Type VI secretion system Vgr protein OB-fold" evidence="1">
    <location>
        <begin position="356"/>
        <end position="429"/>
    </location>
</feature>
<organism evidence="2 3">
    <name type="scientific">Parachitinimonas caeni</name>
    <dbReference type="NCBI Taxonomy" id="3031301"/>
    <lineage>
        <taxon>Bacteria</taxon>
        <taxon>Pseudomonadati</taxon>
        <taxon>Pseudomonadota</taxon>
        <taxon>Betaproteobacteria</taxon>
        <taxon>Neisseriales</taxon>
        <taxon>Chitinibacteraceae</taxon>
        <taxon>Parachitinimonas</taxon>
    </lineage>
</organism>
<accession>A0ABT7DZP1</accession>
<dbReference type="Pfam" id="PF04717">
    <property type="entry name" value="Phage_base_V"/>
    <property type="match status" value="1"/>
</dbReference>
<dbReference type="RefSeq" id="WP_284101769.1">
    <property type="nucleotide sequence ID" value="NZ_JARRAF010000019.1"/>
</dbReference>
<name>A0ABT7DZP1_9NEIS</name>
<protein>
    <submittedName>
        <fullName evidence="2">Phage baseplate assembly protein V</fullName>
    </submittedName>
</protein>
<evidence type="ECO:0000313" key="2">
    <source>
        <dbReference type="EMBL" id="MDK2125459.1"/>
    </source>
</evidence>
<dbReference type="Proteomes" id="UP001172778">
    <property type="component" value="Unassembled WGS sequence"/>
</dbReference>
<gene>
    <name evidence="2" type="ORF">PZA18_15500</name>
</gene>
<comment type="caution">
    <text evidence="2">The sequence shown here is derived from an EMBL/GenBank/DDBJ whole genome shotgun (WGS) entry which is preliminary data.</text>
</comment>